<gene>
    <name evidence="1" type="ORF">MJG53_010289</name>
</gene>
<proteinExistence type="predicted"/>
<dbReference type="EMBL" id="CM043036">
    <property type="protein sequence ID" value="KAI4580747.1"/>
    <property type="molecule type" value="Genomic_DNA"/>
</dbReference>
<evidence type="ECO:0000313" key="2">
    <source>
        <dbReference type="Proteomes" id="UP001057279"/>
    </source>
</evidence>
<organism evidence="1 2">
    <name type="scientific">Ovis ammon polii x Ovis aries</name>
    <dbReference type="NCBI Taxonomy" id="2918886"/>
    <lineage>
        <taxon>Eukaryota</taxon>
        <taxon>Metazoa</taxon>
        <taxon>Chordata</taxon>
        <taxon>Craniata</taxon>
        <taxon>Vertebrata</taxon>
        <taxon>Euteleostomi</taxon>
        <taxon>Mammalia</taxon>
        <taxon>Eutheria</taxon>
        <taxon>Laurasiatheria</taxon>
        <taxon>Artiodactyla</taxon>
        <taxon>Ruminantia</taxon>
        <taxon>Pecora</taxon>
        <taxon>Bovidae</taxon>
        <taxon>Caprinae</taxon>
        <taxon>Ovis</taxon>
    </lineage>
</organism>
<keyword evidence="2" id="KW-1185">Reference proteome</keyword>
<comment type="caution">
    <text evidence="1">The sequence shown here is derived from an EMBL/GenBank/DDBJ whole genome shotgun (WGS) entry which is preliminary data.</text>
</comment>
<sequence>MIHLNSVTQVEVLLEVWYTYHHFRPTRARVPLQWLLTWDIEFGDAAPVFSMLEVRLSRHATGPTELERTQVSCLLSRSYELDVLAKKAMVSEIHQTATDPKPDRSPLLDGERYRDGHGFQVLSSRKEAQHKQSINPDFNRRTEAAYIDNMNIKNPFLDAADLSTGCIFRQFTSEDLMANNQLADVTINVRIRSASDQLKCSINRTASGSGLVIPPVI</sequence>
<accession>A0ACB9UTE1</accession>
<name>A0ACB9UTE1_9CETA</name>
<dbReference type="Proteomes" id="UP001057279">
    <property type="component" value="Linkage Group LG11"/>
</dbReference>
<protein>
    <submittedName>
        <fullName evidence="1">Uncharacterized protein</fullName>
    </submittedName>
</protein>
<evidence type="ECO:0000313" key="1">
    <source>
        <dbReference type="EMBL" id="KAI4580747.1"/>
    </source>
</evidence>
<reference evidence="1" key="1">
    <citation type="submission" date="2022-03" db="EMBL/GenBank/DDBJ databases">
        <title>Genomic analyses of argali, domestic sheep and their hybrids provide insights into chromosomal evolution, heterosis and genetic basis of agronomic traits.</title>
        <authorList>
            <person name="Li M."/>
        </authorList>
    </citation>
    <scope>NUCLEOTIDE SEQUENCE</scope>
    <source>
        <strain evidence="1">F1 hybrid</strain>
    </source>
</reference>